<dbReference type="InterPro" id="IPR011013">
    <property type="entry name" value="Gal_mutarotase_sf_dom"/>
</dbReference>
<dbReference type="InterPro" id="IPR041147">
    <property type="entry name" value="GH38_C"/>
</dbReference>
<dbReference type="GO" id="GO:0030246">
    <property type="term" value="F:carbohydrate binding"/>
    <property type="evidence" value="ECO:0007669"/>
    <property type="project" value="InterPro"/>
</dbReference>
<dbReference type="Gene3D" id="2.60.40.2220">
    <property type="match status" value="1"/>
</dbReference>
<accession>A0A6B8RGR0</accession>
<evidence type="ECO:0000313" key="7">
    <source>
        <dbReference type="Proteomes" id="UP000426246"/>
    </source>
</evidence>
<protein>
    <submittedName>
        <fullName evidence="6">Alpha-mannosidase</fullName>
    </submittedName>
</protein>
<dbReference type="Pfam" id="PF09261">
    <property type="entry name" value="Alpha-mann_mid"/>
    <property type="match status" value="1"/>
</dbReference>
<dbReference type="Gene3D" id="2.70.98.30">
    <property type="entry name" value="Golgi alpha-mannosidase II, domain 4"/>
    <property type="match status" value="1"/>
</dbReference>
<dbReference type="InterPro" id="IPR011330">
    <property type="entry name" value="Glyco_hydro/deAcase_b/a-brl"/>
</dbReference>
<dbReference type="Pfam" id="PF18438">
    <property type="entry name" value="Glyco_hydro_38"/>
    <property type="match status" value="1"/>
</dbReference>
<dbReference type="AlphaFoldDB" id="A0A6B8RGR0"/>
<dbReference type="Gene3D" id="1.20.1270.50">
    <property type="entry name" value="Glycoside hydrolase family 38, central domain"/>
    <property type="match status" value="1"/>
</dbReference>
<dbReference type="SUPFAM" id="SSF74650">
    <property type="entry name" value="Galactose mutarotase-like"/>
    <property type="match status" value="1"/>
</dbReference>
<dbReference type="Pfam" id="PF07748">
    <property type="entry name" value="Glyco_hydro_38C"/>
    <property type="match status" value="1"/>
</dbReference>
<keyword evidence="3" id="KW-0378">Hydrolase</keyword>
<proteinExistence type="inferred from homology"/>
<dbReference type="RefSeq" id="WP_155700142.1">
    <property type="nucleotide sequence ID" value="NZ_CP034235.1"/>
</dbReference>
<dbReference type="InterPro" id="IPR041509">
    <property type="entry name" value="GH38_beta-1"/>
</dbReference>
<evidence type="ECO:0000259" key="5">
    <source>
        <dbReference type="SMART" id="SM00872"/>
    </source>
</evidence>
<evidence type="ECO:0000256" key="1">
    <source>
        <dbReference type="ARBA" id="ARBA00009792"/>
    </source>
</evidence>
<dbReference type="OrthoDB" id="9764050at2"/>
<dbReference type="PANTHER" id="PTHR46017">
    <property type="entry name" value="ALPHA-MANNOSIDASE 2C1"/>
    <property type="match status" value="1"/>
</dbReference>
<dbReference type="InterPro" id="IPR028995">
    <property type="entry name" value="Glyco_hydro_57/38_cen_sf"/>
</dbReference>
<reference evidence="7" key="1">
    <citation type="submission" date="2018-11" db="EMBL/GenBank/DDBJ databases">
        <title>Complete genome sequence of Paenibacillus sp. ML311-T8.</title>
        <authorList>
            <person name="Nam Y.-D."/>
            <person name="Kang J."/>
            <person name="Chung W.-H."/>
            <person name="Park Y.S."/>
        </authorList>
    </citation>
    <scope>NUCLEOTIDE SEQUENCE [LARGE SCALE GENOMIC DNA]</scope>
    <source>
        <strain evidence="7">ML311-T8</strain>
    </source>
</reference>
<organism evidence="6 7">
    <name type="scientific">Paenibacillus psychroresistens</name>
    <dbReference type="NCBI Taxonomy" id="1778678"/>
    <lineage>
        <taxon>Bacteria</taxon>
        <taxon>Bacillati</taxon>
        <taxon>Bacillota</taxon>
        <taxon>Bacilli</taxon>
        <taxon>Bacillales</taxon>
        <taxon>Paenibacillaceae</taxon>
        <taxon>Paenibacillus</taxon>
    </lineage>
</organism>
<dbReference type="Proteomes" id="UP000426246">
    <property type="component" value="Chromosome"/>
</dbReference>
<keyword evidence="4" id="KW-0326">Glycosidase</keyword>
<dbReference type="PANTHER" id="PTHR46017:SF2">
    <property type="entry name" value="MANNOSYLGLYCERATE HYDROLASE"/>
    <property type="match status" value="1"/>
</dbReference>
<dbReference type="GO" id="GO:0004559">
    <property type="term" value="F:alpha-mannosidase activity"/>
    <property type="evidence" value="ECO:0007669"/>
    <property type="project" value="InterPro"/>
</dbReference>
<dbReference type="Pfam" id="PF17677">
    <property type="entry name" value="Glyco_hydro38C2"/>
    <property type="match status" value="1"/>
</dbReference>
<evidence type="ECO:0000256" key="3">
    <source>
        <dbReference type="ARBA" id="ARBA00022801"/>
    </source>
</evidence>
<dbReference type="SUPFAM" id="SSF88688">
    <property type="entry name" value="Families 57/38 glycoside transferase middle domain"/>
    <property type="match status" value="1"/>
</dbReference>
<evidence type="ECO:0000313" key="6">
    <source>
        <dbReference type="EMBL" id="QGQ95127.1"/>
    </source>
</evidence>
<dbReference type="GO" id="GO:0006013">
    <property type="term" value="P:mannose metabolic process"/>
    <property type="evidence" value="ECO:0007669"/>
    <property type="project" value="InterPro"/>
</dbReference>
<dbReference type="InterPro" id="IPR037094">
    <property type="entry name" value="Glyco_hydro_38_cen_sf"/>
</dbReference>
<dbReference type="InterPro" id="IPR015341">
    <property type="entry name" value="Glyco_hydro_38_cen"/>
</dbReference>
<feature type="domain" description="Glycoside hydrolase family 38 central" evidence="5">
    <location>
        <begin position="297"/>
        <end position="370"/>
    </location>
</feature>
<evidence type="ECO:0000256" key="2">
    <source>
        <dbReference type="ARBA" id="ARBA00022723"/>
    </source>
</evidence>
<dbReference type="InterPro" id="IPR027291">
    <property type="entry name" value="Glyco_hydro_38_N_sf"/>
</dbReference>
<dbReference type="SMART" id="SM00872">
    <property type="entry name" value="Alpha-mann_mid"/>
    <property type="match status" value="1"/>
</dbReference>
<dbReference type="Pfam" id="PF01074">
    <property type="entry name" value="Glyco_hydro_38N"/>
    <property type="match status" value="1"/>
</dbReference>
<dbReference type="Gene3D" id="3.20.110.10">
    <property type="entry name" value="Glycoside hydrolase 38, N terminal domain"/>
    <property type="match status" value="1"/>
</dbReference>
<dbReference type="Gene3D" id="2.60.40.2210">
    <property type="match status" value="1"/>
</dbReference>
<dbReference type="GO" id="GO:0046872">
    <property type="term" value="F:metal ion binding"/>
    <property type="evidence" value="ECO:0007669"/>
    <property type="project" value="UniProtKB-KW"/>
</dbReference>
<keyword evidence="2" id="KW-0479">Metal-binding</keyword>
<dbReference type="InterPro" id="IPR011682">
    <property type="entry name" value="Glyco_hydro_38_C"/>
</dbReference>
<evidence type="ECO:0000256" key="4">
    <source>
        <dbReference type="ARBA" id="ARBA00023295"/>
    </source>
</evidence>
<sequence length="908" mass="102527">MNSKVVHVISHTHWDREWYMPYEKHHVRLIKLMDSLIDLFEQDPHFASFHLDGQTIILEDYLQVRPERKQKLIELVKAGNLHIGPWYILQDEFLISSEANVRNLLVGLRDAKAYGDVCKIGYFPDSFGNMGQAPQLLRQAGMDTAVFGRGVKPVGVNNTVEESAKYESPFSEMNWRGADGSVVTGILFANWYHNGMEIPVNEAEALIFWQERLGNVERFASTSHLLLMNGCDHQPVQSDLSMALETARKLFPDIDFRHSNFRDYIGELKLSFPEELAVVQGELRSQQTNGWGTLVNTASTRVYIKQANQLGQAMLEKVAEPLAAFAHLLGTPYPHHLLTYAWKTLMQNHPHDSICGCSVDEVHQEMMTRFAKSLDVADEIAADSMSVICALIDTSCFIPIDTDTVPFIVFNTSGWIRTGVIQVELEIKRISTNEMPPQQAAALLKNEPLLPGDLINSDGGSIPFTMEDLGVQFSYDLPNDRFRQPYMTRKIRLTFEAEKVPALGYKAYGYVNKSEKPTDEFSSMVKGNGMLENEWLKVHIAFDGSIQLTHKESGHTFNELCVYENVGDIGNEYTFKQPEGDSVLTTKGLPARINLVENTAFRASYEIVHDWAIPASADEDLLREMQEIVGLMERRSQRTQETVLLSISTLISLEKGERGLKVQTKFNNQAKDHRVRVLFPTDLQTTVHHVDSIFEVATRSNEPSEEWVNPSNCQHQQAFVRVSDEKMGLTIANLGLQEYEVLRDGHNTIAITLLRSVGELGDWGHFPTPEAQCLGKHEVNFMIIPHAASGMDSGAYVEAYQYQIPWMMKQTLLQSGSIPANHGFLEWSGNSLALSSVKIAEETNDFIVRWFNMSLEETELQLKGQTSLLNCYKSNILEEKEEQIAVKQNDIKCLTVNSAEIVTLGFRV</sequence>
<dbReference type="SUPFAM" id="SSF88713">
    <property type="entry name" value="Glycoside hydrolase/deacetylase"/>
    <property type="match status" value="1"/>
</dbReference>
<keyword evidence="7" id="KW-1185">Reference proteome</keyword>
<dbReference type="CDD" id="cd10814">
    <property type="entry name" value="GH38N_AMII_SpGH38_like"/>
    <property type="match status" value="1"/>
</dbReference>
<name>A0A6B8RGR0_9BACL</name>
<gene>
    <name evidence="6" type="ORF">EHS13_09625</name>
</gene>
<comment type="similarity">
    <text evidence="1">Belongs to the glycosyl hydrolase 38 family.</text>
</comment>
<dbReference type="GO" id="GO:0009313">
    <property type="term" value="P:oligosaccharide catabolic process"/>
    <property type="evidence" value="ECO:0007669"/>
    <property type="project" value="TreeGrafter"/>
</dbReference>
<dbReference type="KEGG" id="ppsc:EHS13_09625"/>
<dbReference type="EMBL" id="CP034235">
    <property type="protein sequence ID" value="QGQ95127.1"/>
    <property type="molecule type" value="Genomic_DNA"/>
</dbReference>
<dbReference type="InterPro" id="IPR000602">
    <property type="entry name" value="Glyco_hydro_38_N"/>
</dbReference>